<dbReference type="Proteomes" id="UP000324269">
    <property type="component" value="Unassembled WGS sequence"/>
</dbReference>
<gene>
    <name evidence="4" type="ORF">FZC85_10795</name>
</gene>
<name>A0A5D4TYK1_9BACI</name>
<feature type="coiled-coil region" evidence="1">
    <location>
        <begin position="776"/>
        <end position="810"/>
    </location>
</feature>
<feature type="coiled-coil region" evidence="1">
    <location>
        <begin position="552"/>
        <end position="610"/>
    </location>
</feature>
<evidence type="ECO:0000256" key="1">
    <source>
        <dbReference type="SAM" id="Coils"/>
    </source>
</evidence>
<dbReference type="Pfam" id="PF13514">
    <property type="entry name" value="AAA_27"/>
    <property type="match status" value="1"/>
</dbReference>
<reference evidence="4 5" key="1">
    <citation type="submission" date="2019-08" db="EMBL/GenBank/DDBJ databases">
        <title>Bacillus genomes from the desert of Cuatro Cienegas, Coahuila.</title>
        <authorList>
            <person name="Olmedo-Alvarez G."/>
        </authorList>
    </citation>
    <scope>NUCLEOTIDE SEQUENCE [LARGE SCALE GENOMIC DNA]</scope>
    <source>
        <strain evidence="4 5">CH87b_3T</strain>
    </source>
</reference>
<comment type="caution">
    <text evidence="4">The sequence shown here is derived from an EMBL/GenBank/DDBJ whole genome shotgun (WGS) entry which is preliminary data.</text>
</comment>
<evidence type="ECO:0000256" key="2">
    <source>
        <dbReference type="SAM" id="Phobius"/>
    </source>
</evidence>
<dbReference type="PANTHER" id="PTHR41259:SF1">
    <property type="entry name" value="DOUBLE-STRAND BREAK REPAIR RAD50 ATPASE, PUTATIVE-RELATED"/>
    <property type="match status" value="1"/>
</dbReference>
<dbReference type="SUPFAM" id="SSF52540">
    <property type="entry name" value="P-loop containing nucleoside triphosphate hydrolases"/>
    <property type="match status" value="1"/>
</dbReference>
<evidence type="ECO:0000313" key="4">
    <source>
        <dbReference type="EMBL" id="TYS85470.1"/>
    </source>
</evidence>
<feature type="coiled-coil region" evidence="1">
    <location>
        <begin position="189"/>
        <end position="250"/>
    </location>
</feature>
<organism evidence="4 5">
    <name type="scientific">Rossellomorea aquimaris</name>
    <dbReference type="NCBI Taxonomy" id="189382"/>
    <lineage>
        <taxon>Bacteria</taxon>
        <taxon>Bacillati</taxon>
        <taxon>Bacillota</taxon>
        <taxon>Bacilli</taxon>
        <taxon>Bacillales</taxon>
        <taxon>Bacillaceae</taxon>
        <taxon>Rossellomorea</taxon>
    </lineage>
</organism>
<feature type="domain" description="YhaN AAA" evidence="3">
    <location>
        <begin position="9"/>
        <end position="211"/>
    </location>
</feature>
<dbReference type="InterPro" id="IPR038734">
    <property type="entry name" value="YhaN_AAA"/>
</dbReference>
<evidence type="ECO:0000313" key="5">
    <source>
        <dbReference type="Proteomes" id="UP000324269"/>
    </source>
</evidence>
<feature type="coiled-coil region" evidence="1">
    <location>
        <begin position="391"/>
        <end position="432"/>
    </location>
</feature>
<keyword evidence="2" id="KW-1133">Transmembrane helix</keyword>
<protein>
    <submittedName>
        <fullName evidence="4">AAA family ATPase</fullName>
    </submittedName>
</protein>
<dbReference type="AlphaFoldDB" id="A0A5D4TYK1"/>
<feature type="transmembrane region" description="Helical" evidence="2">
    <location>
        <begin position="477"/>
        <end position="495"/>
    </location>
</feature>
<dbReference type="InterPro" id="IPR027417">
    <property type="entry name" value="P-loop_NTPase"/>
</dbReference>
<sequence>MNVEVNGVKLLELHIYGYGKIENKHYTISDLQLFYGENEAGKSTIMSFIHSILFGFPTKQQSLLRYEPKSSTEYGGRILCRMEGQGLLSIERVKGKATGDVTVQFEDGRTEGEETLQQLLGNMERTTYQNIFSFNLEGLQNIQRLKKEELNRYLFSAGSTGTDLLLQMEQNWQKEREQLFKKSGRKPMVNAVLTQLKHLEKQVKEGKEKNDQYSPLISKQKSLETRISSMETEKAALAEKKENLISVNENWDTLSSFKRVEERLSQLETIEFPAKGLERLNELKTEERQLSAYLETLVTKQENLYNKLESEEIDPFLVEELPVIEKILSQQSFYLKWKEESNERGRELKAVRSKINDTIRELGLTIEMEDIPALDTSLMMSDRIQNALDQQSKLLHERESLQKHYQEEEEELHNIERKCDSLEDRLMEEDEYQELQRSVKIESSRQASRDQAHWMNLQVKEAEQRFSRKKSSFSRQFLLIGAALLLLLGIGSWAIVIGNGLFVGISLLLLIVVGASGAQARGNLREETSILQQTKARAKEFQPEGQMEFHSLDRTEQSLKQQVELRNEWKQRILSLEEQQVKLQKLHEKQKEVEKEIVSGEQRLSGLKSELCLPSDFHWKWLRDAFVKMKEIVSNYESYIHLKEEQDYVVQQLNEYRDHCQEWFHRHSLTFTTVEEAVIKLKGIMQDIEKKTLALNSIQSEFEPLSFEIEKLRIEGGKVREEVGTLLQSAGCMEETEFREKALHAEERIDLSVQYNGMKTRLTERTLNTFLRFVSQEDSRKELKRVSKRIEELSTELSALQKELASISYEIKVLEEGKSYSTILQEFQSKRAELQELAYDWSKYTLAQAALRKTMDLYQKSKMPKVMELAEENFRELTEGHYLRIFLRDDEMIRVERKDGAVFHAVELSQGTKEQLYISIRFALIQSFRDKYPLPVLIDDGVVNFDLERTNAFLKLLRKMSVNHQTLFFTCHPHIRNEFTWDEIIVLKRMEKESIHNA</sequence>
<dbReference type="EMBL" id="VTEZ01000003">
    <property type="protein sequence ID" value="TYS85470.1"/>
    <property type="molecule type" value="Genomic_DNA"/>
</dbReference>
<dbReference type="Gene3D" id="3.40.50.300">
    <property type="entry name" value="P-loop containing nucleotide triphosphate hydrolases"/>
    <property type="match status" value="2"/>
</dbReference>
<accession>A0A5D4TYK1</accession>
<keyword evidence="2" id="KW-0472">Membrane</keyword>
<evidence type="ECO:0000259" key="3">
    <source>
        <dbReference type="Pfam" id="PF13514"/>
    </source>
</evidence>
<dbReference type="OrthoDB" id="9764467at2"/>
<keyword evidence="2" id="KW-0812">Transmembrane</keyword>
<keyword evidence="1" id="KW-0175">Coiled coil</keyword>
<dbReference type="PANTHER" id="PTHR41259">
    <property type="entry name" value="DOUBLE-STRAND BREAK REPAIR RAD50 ATPASE, PUTATIVE-RELATED"/>
    <property type="match status" value="1"/>
</dbReference>
<feature type="transmembrane region" description="Helical" evidence="2">
    <location>
        <begin position="501"/>
        <end position="518"/>
    </location>
</feature>
<proteinExistence type="predicted"/>